<reference evidence="6" key="1">
    <citation type="journal article" date="2017" name="Genome Biol.">
        <title>Comparative genomics reveals high biological diversity and specific adaptations in the industrially and medically important fungal genus Aspergillus.</title>
        <authorList>
            <person name="de Vries R.P."/>
            <person name="Riley R."/>
            <person name="Wiebenga A."/>
            <person name="Aguilar-Osorio G."/>
            <person name="Amillis S."/>
            <person name="Uchima C.A."/>
            <person name="Anderluh G."/>
            <person name="Asadollahi M."/>
            <person name="Askin M."/>
            <person name="Barry K."/>
            <person name="Battaglia E."/>
            <person name="Bayram O."/>
            <person name="Benocci T."/>
            <person name="Braus-Stromeyer S.A."/>
            <person name="Caldana C."/>
            <person name="Canovas D."/>
            <person name="Cerqueira G.C."/>
            <person name="Chen F."/>
            <person name="Chen W."/>
            <person name="Choi C."/>
            <person name="Clum A."/>
            <person name="Dos Santos R.A."/>
            <person name="Damasio A.R."/>
            <person name="Diallinas G."/>
            <person name="Emri T."/>
            <person name="Fekete E."/>
            <person name="Flipphi M."/>
            <person name="Freyberg S."/>
            <person name="Gallo A."/>
            <person name="Gournas C."/>
            <person name="Habgood R."/>
            <person name="Hainaut M."/>
            <person name="Harispe M.L."/>
            <person name="Henrissat B."/>
            <person name="Hilden K.S."/>
            <person name="Hope R."/>
            <person name="Hossain A."/>
            <person name="Karabika E."/>
            <person name="Karaffa L."/>
            <person name="Karanyi Z."/>
            <person name="Krasevec N."/>
            <person name="Kuo A."/>
            <person name="Kusch H."/>
            <person name="LaButti K."/>
            <person name="Lagendijk E.L."/>
            <person name="Lapidus A."/>
            <person name="Levasseur A."/>
            <person name="Lindquist E."/>
            <person name="Lipzen A."/>
            <person name="Logrieco A.F."/>
            <person name="MacCabe A."/>
            <person name="Maekelae M.R."/>
            <person name="Malavazi I."/>
            <person name="Melin P."/>
            <person name="Meyer V."/>
            <person name="Mielnichuk N."/>
            <person name="Miskei M."/>
            <person name="Molnar A.P."/>
            <person name="Mule G."/>
            <person name="Ngan C.Y."/>
            <person name="Orejas M."/>
            <person name="Orosz E."/>
            <person name="Ouedraogo J.P."/>
            <person name="Overkamp K.M."/>
            <person name="Park H.-S."/>
            <person name="Perrone G."/>
            <person name="Piumi F."/>
            <person name="Punt P.J."/>
            <person name="Ram A.F."/>
            <person name="Ramon A."/>
            <person name="Rauscher S."/>
            <person name="Record E."/>
            <person name="Riano-Pachon D.M."/>
            <person name="Robert V."/>
            <person name="Roehrig J."/>
            <person name="Ruller R."/>
            <person name="Salamov A."/>
            <person name="Salih N.S."/>
            <person name="Samson R.A."/>
            <person name="Sandor E."/>
            <person name="Sanguinetti M."/>
            <person name="Schuetze T."/>
            <person name="Sepcic K."/>
            <person name="Shelest E."/>
            <person name="Sherlock G."/>
            <person name="Sophianopoulou V."/>
            <person name="Squina F.M."/>
            <person name="Sun H."/>
            <person name="Susca A."/>
            <person name="Todd R.B."/>
            <person name="Tsang A."/>
            <person name="Unkles S.E."/>
            <person name="van de Wiele N."/>
            <person name="van Rossen-Uffink D."/>
            <person name="Oliveira J.V."/>
            <person name="Vesth T.C."/>
            <person name="Visser J."/>
            <person name="Yu J.-H."/>
            <person name="Zhou M."/>
            <person name="Andersen M.R."/>
            <person name="Archer D.B."/>
            <person name="Baker S.E."/>
            <person name="Benoit I."/>
            <person name="Brakhage A.A."/>
            <person name="Braus G.H."/>
            <person name="Fischer R."/>
            <person name="Frisvad J.C."/>
            <person name="Goldman G.H."/>
            <person name="Houbraken J."/>
            <person name="Oakley B."/>
            <person name="Pocsi I."/>
            <person name="Scazzocchio C."/>
            <person name="Seiboth B."/>
            <person name="vanKuyk P.A."/>
            <person name="Wortman J."/>
            <person name="Dyer P.S."/>
            <person name="Grigoriev I.V."/>
        </authorList>
    </citation>
    <scope>NUCLEOTIDE SEQUENCE [LARGE SCALE GENOMIC DNA]</scope>
    <source>
        <strain evidence="6">DTO 134E9</strain>
    </source>
</reference>
<dbReference type="EMBL" id="KV878210">
    <property type="protein sequence ID" value="OJJ39711.1"/>
    <property type="molecule type" value="Genomic_DNA"/>
</dbReference>
<dbReference type="InterPro" id="IPR050327">
    <property type="entry name" value="Proton-linked_MCT"/>
</dbReference>
<dbReference type="Gene3D" id="1.20.1250.20">
    <property type="entry name" value="MFS general substrate transporter like domains"/>
    <property type="match status" value="2"/>
</dbReference>
<dbReference type="VEuPathDB" id="FungiDB:ASPWEDRAFT_389341"/>
<feature type="transmembrane region" description="Helical" evidence="4">
    <location>
        <begin position="285"/>
        <end position="304"/>
    </location>
</feature>
<keyword evidence="4" id="KW-0472">Membrane</keyword>
<feature type="transmembrane region" description="Helical" evidence="4">
    <location>
        <begin position="378"/>
        <end position="400"/>
    </location>
</feature>
<feature type="transmembrane region" description="Helical" evidence="4">
    <location>
        <begin position="406"/>
        <end position="430"/>
    </location>
</feature>
<comment type="similarity">
    <text evidence="2">Belongs to the major facilitator superfamily. Monocarboxylate porter (TC 2.A.1.13) family.</text>
</comment>
<feature type="transmembrane region" description="Helical" evidence="4">
    <location>
        <begin position="252"/>
        <end position="273"/>
    </location>
</feature>
<dbReference type="Proteomes" id="UP000184383">
    <property type="component" value="Unassembled WGS sequence"/>
</dbReference>
<dbReference type="InterPro" id="IPR036259">
    <property type="entry name" value="MFS_trans_sf"/>
</dbReference>
<evidence type="ECO:0000256" key="3">
    <source>
        <dbReference type="SAM" id="MobiDB-lite"/>
    </source>
</evidence>
<dbReference type="OrthoDB" id="6509908at2759"/>
<sequence>MGANVDVEESAVANPLTNNHNDSEDTIPNELDRPTEEKPSDESYDTGLTAWLQVLGSFFLFFNSWGVINTWGAFQTYYEQNLLTDVSSSSIAWIGSLQSFLLMLLGVVTGPLFDAGYFRALISFGALMLPFGLMMTSLSSTFWQLILSQGICIGLGSGCLFVPSVAILPQYFKKRRALANGMAAAGSSIGGIIYPITFSRLQKSIGFPWAARVIGFLAFATCCISLSIMRVRVLPPEKRKLLQLSAFKEPPYVLFCMGMFMGFLGFYNFLVYIQPYALDSNIVDANLGFYLLSILNAASSFGRVGPNALADKTGPLNVLTPFSTATAILAFAWIGVHNTPGIIVLTALYGFWSGGFVSLPPVVMATMTKDIRDLGTRLGQVFAITSIALLVGTPIGGAILSSTGSYLGVQLFTACCLISSGMLFASVRFLRSGGRLIARV</sequence>
<dbReference type="SUPFAM" id="SSF103473">
    <property type="entry name" value="MFS general substrate transporter"/>
    <property type="match status" value="1"/>
</dbReference>
<feature type="transmembrane region" description="Helical" evidence="4">
    <location>
        <begin position="120"/>
        <end position="140"/>
    </location>
</feature>
<feature type="compositionally biased region" description="Basic and acidic residues" evidence="3">
    <location>
        <begin position="30"/>
        <end position="41"/>
    </location>
</feature>
<dbReference type="PANTHER" id="PTHR11360">
    <property type="entry name" value="MONOCARBOXYLATE TRANSPORTER"/>
    <property type="match status" value="1"/>
</dbReference>
<dbReference type="GO" id="GO:0016020">
    <property type="term" value="C:membrane"/>
    <property type="evidence" value="ECO:0007669"/>
    <property type="project" value="UniProtKB-SubCell"/>
</dbReference>
<feature type="transmembrane region" description="Helical" evidence="4">
    <location>
        <begin position="146"/>
        <end position="168"/>
    </location>
</feature>
<proteinExistence type="inferred from homology"/>
<gene>
    <name evidence="5" type="ORF">ASPWEDRAFT_389341</name>
</gene>
<keyword evidence="4" id="KW-1133">Transmembrane helix</keyword>
<feature type="transmembrane region" description="Helical" evidence="4">
    <location>
        <begin position="91"/>
        <end position="113"/>
    </location>
</feature>
<feature type="transmembrane region" description="Helical" evidence="4">
    <location>
        <begin position="342"/>
        <end position="366"/>
    </location>
</feature>
<evidence type="ECO:0000313" key="6">
    <source>
        <dbReference type="Proteomes" id="UP000184383"/>
    </source>
</evidence>
<dbReference type="CDD" id="cd17352">
    <property type="entry name" value="MFS_MCT_SLC16"/>
    <property type="match status" value="1"/>
</dbReference>
<evidence type="ECO:0008006" key="7">
    <source>
        <dbReference type="Google" id="ProtNLM"/>
    </source>
</evidence>
<evidence type="ECO:0000256" key="2">
    <source>
        <dbReference type="ARBA" id="ARBA00006727"/>
    </source>
</evidence>
<feature type="transmembrane region" description="Helical" evidence="4">
    <location>
        <begin position="316"/>
        <end position="336"/>
    </location>
</feature>
<dbReference type="PANTHER" id="PTHR11360:SF280">
    <property type="entry name" value="MONOCARBOXYLATE TRANSPORTER, PUTATIVE (AFU_ORTHOLOGUE AFUA_1G05170)-RELATED"/>
    <property type="match status" value="1"/>
</dbReference>
<dbReference type="InterPro" id="IPR011701">
    <property type="entry name" value="MFS"/>
</dbReference>
<comment type="subcellular location">
    <subcellularLocation>
        <location evidence="1">Membrane</location>
        <topology evidence="1">Multi-pass membrane protein</topology>
    </subcellularLocation>
</comment>
<evidence type="ECO:0000313" key="5">
    <source>
        <dbReference type="EMBL" id="OJJ39711.1"/>
    </source>
</evidence>
<protein>
    <recommendedName>
        <fullName evidence="7">Major facilitator superfamily (MFS) profile domain-containing protein</fullName>
    </recommendedName>
</protein>
<feature type="transmembrane region" description="Helical" evidence="4">
    <location>
        <begin position="209"/>
        <end position="231"/>
    </location>
</feature>
<keyword evidence="4" id="KW-0812">Transmembrane</keyword>
<feature type="transmembrane region" description="Helical" evidence="4">
    <location>
        <begin position="177"/>
        <end position="197"/>
    </location>
</feature>
<dbReference type="RefSeq" id="XP_040693387.1">
    <property type="nucleotide sequence ID" value="XM_040834990.1"/>
</dbReference>
<name>A0A1L9RXN0_ASPWE</name>
<dbReference type="AlphaFoldDB" id="A0A1L9RXN0"/>
<dbReference type="GO" id="GO:0022857">
    <property type="term" value="F:transmembrane transporter activity"/>
    <property type="evidence" value="ECO:0007669"/>
    <property type="project" value="InterPro"/>
</dbReference>
<evidence type="ECO:0000256" key="4">
    <source>
        <dbReference type="SAM" id="Phobius"/>
    </source>
</evidence>
<feature type="transmembrane region" description="Helical" evidence="4">
    <location>
        <begin position="48"/>
        <end position="71"/>
    </location>
</feature>
<keyword evidence="6" id="KW-1185">Reference proteome</keyword>
<evidence type="ECO:0000256" key="1">
    <source>
        <dbReference type="ARBA" id="ARBA00004141"/>
    </source>
</evidence>
<dbReference type="GeneID" id="63750838"/>
<feature type="region of interest" description="Disordered" evidence="3">
    <location>
        <begin position="1"/>
        <end position="42"/>
    </location>
</feature>
<dbReference type="Pfam" id="PF07690">
    <property type="entry name" value="MFS_1"/>
    <property type="match status" value="1"/>
</dbReference>
<accession>A0A1L9RXN0</accession>
<organism evidence="5 6">
    <name type="scientific">Aspergillus wentii DTO 134E9</name>
    <dbReference type="NCBI Taxonomy" id="1073089"/>
    <lineage>
        <taxon>Eukaryota</taxon>
        <taxon>Fungi</taxon>
        <taxon>Dikarya</taxon>
        <taxon>Ascomycota</taxon>
        <taxon>Pezizomycotina</taxon>
        <taxon>Eurotiomycetes</taxon>
        <taxon>Eurotiomycetidae</taxon>
        <taxon>Eurotiales</taxon>
        <taxon>Aspergillaceae</taxon>
        <taxon>Aspergillus</taxon>
        <taxon>Aspergillus subgen. Cremei</taxon>
    </lineage>
</organism>